<sequence length="32" mass="3743">MEAVFNIRRDMRALLDLFSDEEDDGQEEDPEG</sequence>
<reference evidence="1 2" key="1">
    <citation type="submission" date="2018-07" db="EMBL/GenBank/DDBJ databases">
        <title>High-quality-draft genome sequence of Gaiella occulta.</title>
        <authorList>
            <person name="Severino R."/>
            <person name="Froufe H.J.C."/>
            <person name="Rainey F.A."/>
            <person name="Barroso C."/>
            <person name="Albuquerque L."/>
            <person name="Lobo-Da-Cunha A."/>
            <person name="Da Costa M.S."/>
            <person name="Egas C."/>
        </authorList>
    </citation>
    <scope>NUCLEOTIDE SEQUENCE [LARGE SCALE GENOMIC DNA]</scope>
    <source>
        <strain evidence="1 2">F2-233</strain>
    </source>
</reference>
<reference evidence="2" key="2">
    <citation type="journal article" date="2019" name="MicrobiologyOpen">
        <title>High-quality draft genome sequence of Gaiella occulta isolated from a 150 meter deep mineral water borehole and comparison with the genome sequences of other deep-branching lineages of the phylum Actinobacteria.</title>
        <authorList>
            <person name="Severino R."/>
            <person name="Froufe H.J.C."/>
            <person name="Barroso C."/>
            <person name="Albuquerque L."/>
            <person name="Lobo-da-Cunha A."/>
            <person name="da Costa M.S."/>
            <person name="Egas C."/>
        </authorList>
    </citation>
    <scope>NUCLEOTIDE SEQUENCE [LARGE SCALE GENOMIC DNA]</scope>
    <source>
        <strain evidence="2">F2-233</strain>
    </source>
</reference>
<evidence type="ECO:0000313" key="2">
    <source>
        <dbReference type="Proteomes" id="UP000254134"/>
    </source>
</evidence>
<accession>A0A7M2YT83</accession>
<comment type="caution">
    <text evidence="1">The sequence shown here is derived from an EMBL/GenBank/DDBJ whole genome shotgun (WGS) entry which is preliminary data.</text>
</comment>
<proteinExistence type="predicted"/>
<dbReference type="AlphaFoldDB" id="A0A7M2YT83"/>
<organism evidence="1 2">
    <name type="scientific">Gaiella occulta</name>
    <dbReference type="NCBI Taxonomy" id="1002870"/>
    <lineage>
        <taxon>Bacteria</taxon>
        <taxon>Bacillati</taxon>
        <taxon>Actinomycetota</taxon>
        <taxon>Thermoleophilia</taxon>
        <taxon>Gaiellales</taxon>
        <taxon>Gaiellaceae</taxon>
        <taxon>Gaiella</taxon>
    </lineage>
</organism>
<gene>
    <name evidence="1" type="ORF">Gocc_2981</name>
</gene>
<dbReference type="Proteomes" id="UP000254134">
    <property type="component" value="Unassembled WGS sequence"/>
</dbReference>
<dbReference type="EMBL" id="QQZY01000010">
    <property type="protein sequence ID" value="RDI73381.1"/>
    <property type="molecule type" value="Genomic_DNA"/>
</dbReference>
<evidence type="ECO:0000313" key="1">
    <source>
        <dbReference type="EMBL" id="RDI73381.1"/>
    </source>
</evidence>
<keyword evidence="2" id="KW-1185">Reference proteome</keyword>
<protein>
    <submittedName>
        <fullName evidence="1">Uncharacterized protein</fullName>
    </submittedName>
</protein>
<name>A0A7M2YT83_9ACTN</name>